<sequence>MNSKNPLLRPSESSLTVSVRQPLYFARNPTVDHNTPNREIALKDQPAPIARYHPYGRYRRPGWVDLMQTVDLRYEDDPGRFSVTLSVVIEEDEQVAGNLATAQMSGSEGPTSSTNVFYLMLLMLYVEYTTRFKCSIEPVPEFFDRTFPFRLNKARRQVNNIGRYNRSTALREHSESRV</sequence>
<dbReference type="EMBL" id="LUGG01000001">
    <property type="protein sequence ID" value="OBZ79458.1"/>
    <property type="molecule type" value="Genomic_DNA"/>
</dbReference>
<keyword evidence="2" id="KW-1185">Reference proteome</keyword>
<dbReference type="OrthoDB" id="2637024at2759"/>
<name>A0A1C7MRM1_GRIFR</name>
<gene>
    <name evidence="1" type="ORF">A0H81_01201</name>
</gene>
<organism evidence="1 2">
    <name type="scientific">Grifola frondosa</name>
    <name type="common">Maitake</name>
    <name type="synonym">Polyporus frondosus</name>
    <dbReference type="NCBI Taxonomy" id="5627"/>
    <lineage>
        <taxon>Eukaryota</taxon>
        <taxon>Fungi</taxon>
        <taxon>Dikarya</taxon>
        <taxon>Basidiomycota</taxon>
        <taxon>Agaricomycotina</taxon>
        <taxon>Agaricomycetes</taxon>
        <taxon>Polyporales</taxon>
        <taxon>Grifolaceae</taxon>
        <taxon>Grifola</taxon>
    </lineage>
</organism>
<comment type="caution">
    <text evidence="1">The sequence shown here is derived from an EMBL/GenBank/DDBJ whole genome shotgun (WGS) entry which is preliminary data.</text>
</comment>
<protein>
    <submittedName>
        <fullName evidence="1">Uncharacterized protein</fullName>
    </submittedName>
</protein>
<accession>A0A1C7MRM1</accession>
<evidence type="ECO:0000313" key="1">
    <source>
        <dbReference type="EMBL" id="OBZ79458.1"/>
    </source>
</evidence>
<dbReference type="Proteomes" id="UP000092993">
    <property type="component" value="Unassembled WGS sequence"/>
</dbReference>
<proteinExistence type="predicted"/>
<dbReference type="AlphaFoldDB" id="A0A1C7MRM1"/>
<evidence type="ECO:0000313" key="2">
    <source>
        <dbReference type="Proteomes" id="UP000092993"/>
    </source>
</evidence>
<reference evidence="1 2" key="1">
    <citation type="submission" date="2016-03" db="EMBL/GenBank/DDBJ databases">
        <title>Whole genome sequencing of Grifola frondosa 9006-11.</title>
        <authorList>
            <person name="Min B."/>
            <person name="Park H."/>
            <person name="Kim J.-G."/>
            <person name="Cho H."/>
            <person name="Oh Y.-L."/>
            <person name="Kong W.-S."/>
            <person name="Choi I.-G."/>
        </authorList>
    </citation>
    <scope>NUCLEOTIDE SEQUENCE [LARGE SCALE GENOMIC DNA]</scope>
    <source>
        <strain evidence="1 2">9006-11</strain>
    </source>
</reference>